<sequence length="195" mass="22300">MMKREPTRLTLTDSEIADMIVSLETRKFDEQMKATKLLEQKRNNRQPLEIDSSNIFGIRSLENFNGNISQGHQEYPKSTNLSDKNFIHHTNNIPNDMTPEIASYTNNEIPLDMDRLDVNRNLIQSYGSDTDNNGTNRSSLSTYPAYSQQSGTITNYIRNISASSNIGNSQLNEEEVMFEESNSHNQPNPFYMADH</sequence>
<accession>A0A1X7R648</accession>
<reference evidence="2 3" key="1">
    <citation type="submission" date="2017-04" db="EMBL/GenBank/DDBJ databases">
        <authorList>
            <person name="Afonso C.L."/>
            <person name="Miller P.J."/>
            <person name="Scott M.A."/>
            <person name="Spackman E."/>
            <person name="Goraichik I."/>
            <person name="Dimitrov K.M."/>
            <person name="Suarez D.L."/>
            <person name="Swayne D.E."/>
        </authorList>
    </citation>
    <scope>NUCLEOTIDE SEQUENCE [LARGE SCALE GENOMIC DNA]</scope>
</reference>
<proteinExistence type="predicted"/>
<dbReference type="AlphaFoldDB" id="A0A1X7R648"/>
<name>A0A1X7R648_9SACH</name>
<dbReference type="Proteomes" id="UP000196158">
    <property type="component" value="Unassembled WGS sequence"/>
</dbReference>
<organism evidence="2 3">
    <name type="scientific">Maudiozyma saulgeensis</name>
    <dbReference type="NCBI Taxonomy" id="1789683"/>
    <lineage>
        <taxon>Eukaryota</taxon>
        <taxon>Fungi</taxon>
        <taxon>Dikarya</taxon>
        <taxon>Ascomycota</taxon>
        <taxon>Saccharomycotina</taxon>
        <taxon>Saccharomycetes</taxon>
        <taxon>Saccharomycetales</taxon>
        <taxon>Saccharomycetaceae</taxon>
        <taxon>Maudiozyma</taxon>
    </lineage>
</organism>
<dbReference type="EMBL" id="FXLY01000007">
    <property type="protein sequence ID" value="SMN21148.1"/>
    <property type="molecule type" value="Genomic_DNA"/>
</dbReference>
<feature type="region of interest" description="Disordered" evidence="1">
    <location>
        <begin position="125"/>
        <end position="145"/>
    </location>
</feature>
<dbReference type="OrthoDB" id="4064345at2759"/>
<protein>
    <submittedName>
        <fullName evidence="2">Uncharacterized protein</fullName>
    </submittedName>
</protein>
<keyword evidence="3" id="KW-1185">Reference proteome</keyword>
<evidence type="ECO:0000313" key="2">
    <source>
        <dbReference type="EMBL" id="SMN21148.1"/>
    </source>
</evidence>
<evidence type="ECO:0000256" key="1">
    <source>
        <dbReference type="SAM" id="MobiDB-lite"/>
    </source>
</evidence>
<evidence type="ECO:0000313" key="3">
    <source>
        <dbReference type="Proteomes" id="UP000196158"/>
    </source>
</evidence>
<gene>
    <name evidence="2" type="ORF">KASA_0L01793G</name>
</gene>